<dbReference type="AlphaFoldDB" id="A0A0G4IWX7"/>
<dbReference type="GO" id="GO:0006370">
    <property type="term" value="P:7-methylguanosine mRNA capping"/>
    <property type="evidence" value="ECO:0007669"/>
    <property type="project" value="TreeGrafter"/>
</dbReference>
<gene>
    <name evidence="2" type="ORF">PBRA_007324</name>
</gene>
<dbReference type="PROSITE" id="PS00383">
    <property type="entry name" value="TYR_PHOSPHATASE_1"/>
    <property type="match status" value="1"/>
</dbReference>
<dbReference type="InterPro" id="IPR051029">
    <property type="entry name" value="mRNA_Capping_Enz/RNA_Phosphat"/>
</dbReference>
<dbReference type="SUPFAM" id="SSF52799">
    <property type="entry name" value="(Phosphotyrosine protein) phosphatases II"/>
    <property type="match status" value="1"/>
</dbReference>
<evidence type="ECO:0000259" key="1">
    <source>
        <dbReference type="PROSITE" id="PS50056"/>
    </source>
</evidence>
<dbReference type="GO" id="GO:0004484">
    <property type="term" value="F:mRNA guanylyltransferase activity"/>
    <property type="evidence" value="ECO:0007669"/>
    <property type="project" value="TreeGrafter"/>
</dbReference>
<evidence type="ECO:0000313" key="3">
    <source>
        <dbReference type="Proteomes" id="UP000039324"/>
    </source>
</evidence>
<dbReference type="InterPro" id="IPR016130">
    <property type="entry name" value="Tyr_Pase_AS"/>
</dbReference>
<sequence>MTDRGSKVTVSVLKNLDKWMRVENFGDIVEGTNLLPMKTFSRDDSHGHTLRAFLDAKPRVRVIVDLSSDLDNYDVDGRIVRHKVPLVAKSVPSAADVSRFIDLVQASNRMSHEEGPVQIGVHCHYGFNRTGFLICAYLIEVHRVTPAMAIERFERARPPGIRHASFRAALHVRYGHEYSGQ</sequence>
<dbReference type="Gene3D" id="3.90.190.10">
    <property type="entry name" value="Protein tyrosine phosphatase superfamily"/>
    <property type="match status" value="1"/>
</dbReference>
<dbReference type="Proteomes" id="UP000039324">
    <property type="component" value="Unassembled WGS sequence"/>
</dbReference>
<accession>A0A0G4IWX7</accession>
<evidence type="ECO:0000313" key="2">
    <source>
        <dbReference type="EMBL" id="CEO99591.1"/>
    </source>
</evidence>
<dbReference type="PANTHER" id="PTHR10367">
    <property type="entry name" value="MRNA-CAPPING ENZYME"/>
    <property type="match status" value="1"/>
</dbReference>
<dbReference type="OrthoDB" id="428974at2759"/>
<dbReference type="STRING" id="37360.A0A0G4IWX7"/>
<dbReference type="Pfam" id="PF00782">
    <property type="entry name" value="DSPc"/>
    <property type="match status" value="1"/>
</dbReference>
<dbReference type="InterPro" id="IPR029021">
    <property type="entry name" value="Prot-tyrosine_phosphatase-like"/>
</dbReference>
<keyword evidence="3" id="KW-1185">Reference proteome</keyword>
<dbReference type="InterPro" id="IPR000340">
    <property type="entry name" value="Dual-sp_phosphatase_cat-dom"/>
</dbReference>
<protein>
    <recommendedName>
        <fullName evidence="1">Tyrosine specific protein phosphatases domain-containing protein</fullName>
    </recommendedName>
</protein>
<proteinExistence type="predicted"/>
<dbReference type="PANTHER" id="PTHR10367:SF25">
    <property type="entry name" value="DUAL SPECIFICITY PHOSPHATASE CATALYTIC DOMAIN PROTEIN (AFU_ORTHOLOGUE AFUA_1G03540)"/>
    <property type="match status" value="1"/>
</dbReference>
<dbReference type="EMBL" id="CDSF01000091">
    <property type="protein sequence ID" value="CEO99591.1"/>
    <property type="molecule type" value="Genomic_DNA"/>
</dbReference>
<dbReference type="InterPro" id="IPR000387">
    <property type="entry name" value="Tyr_Pase_dom"/>
</dbReference>
<dbReference type="PROSITE" id="PS50056">
    <property type="entry name" value="TYR_PHOSPHATASE_2"/>
    <property type="match status" value="1"/>
</dbReference>
<feature type="domain" description="Tyrosine specific protein phosphatases" evidence="1">
    <location>
        <begin position="98"/>
        <end position="158"/>
    </location>
</feature>
<name>A0A0G4IWX7_PLABS</name>
<reference evidence="2 3" key="1">
    <citation type="submission" date="2015-02" db="EMBL/GenBank/DDBJ databases">
        <authorList>
            <person name="Chooi Y.-H."/>
        </authorList>
    </citation>
    <scope>NUCLEOTIDE SEQUENCE [LARGE SCALE GENOMIC DNA]</scope>
    <source>
        <strain evidence="2">E3</strain>
    </source>
</reference>
<organism evidence="2 3">
    <name type="scientific">Plasmodiophora brassicae</name>
    <name type="common">Clubroot disease agent</name>
    <dbReference type="NCBI Taxonomy" id="37360"/>
    <lineage>
        <taxon>Eukaryota</taxon>
        <taxon>Sar</taxon>
        <taxon>Rhizaria</taxon>
        <taxon>Endomyxa</taxon>
        <taxon>Phytomyxea</taxon>
        <taxon>Plasmodiophorida</taxon>
        <taxon>Plasmodiophoridae</taxon>
        <taxon>Plasmodiophora</taxon>
    </lineage>
</organism>